<dbReference type="AlphaFoldDB" id="A0A418PVI5"/>
<comment type="caution">
    <text evidence="1">The sequence shown here is derived from an EMBL/GenBank/DDBJ whole genome shotgun (WGS) entry which is preliminary data.</text>
</comment>
<gene>
    <name evidence="1" type="ORF">D0X99_00360</name>
</gene>
<sequence length="69" mass="7751">MERSGFKSRTRKNAADLHDLEKCRVSLLPSTSGAFIHCNVFYGGLGKKSCFLPEKILIRHIGQNSIIIF</sequence>
<reference evidence="1 2" key="1">
    <citation type="submission" date="2018-09" db="EMBL/GenBank/DDBJ databases">
        <authorList>
            <person name="Wang X."/>
            <person name="Du Z."/>
        </authorList>
    </citation>
    <scope>NUCLEOTIDE SEQUENCE [LARGE SCALE GENOMIC DNA]</scope>
    <source>
        <strain evidence="1 2">N3</strain>
    </source>
</reference>
<evidence type="ECO:0000313" key="1">
    <source>
        <dbReference type="EMBL" id="RIW18187.1"/>
    </source>
</evidence>
<protein>
    <submittedName>
        <fullName evidence="1">Uncharacterized protein</fullName>
    </submittedName>
</protein>
<evidence type="ECO:0000313" key="2">
    <source>
        <dbReference type="Proteomes" id="UP000283522"/>
    </source>
</evidence>
<name>A0A418PVI5_9BACT</name>
<dbReference type="EMBL" id="QXML01000001">
    <property type="protein sequence ID" value="RIW18187.1"/>
    <property type="molecule type" value="Genomic_DNA"/>
</dbReference>
<keyword evidence="2" id="KW-1185">Reference proteome</keyword>
<organism evidence="1 2">
    <name type="scientific">Algoriphagus lacus</name>
    <dbReference type="NCBI Taxonomy" id="2056311"/>
    <lineage>
        <taxon>Bacteria</taxon>
        <taxon>Pseudomonadati</taxon>
        <taxon>Bacteroidota</taxon>
        <taxon>Cytophagia</taxon>
        <taxon>Cytophagales</taxon>
        <taxon>Cyclobacteriaceae</taxon>
        <taxon>Algoriphagus</taxon>
    </lineage>
</organism>
<accession>A0A418PVI5</accession>
<dbReference type="Proteomes" id="UP000283522">
    <property type="component" value="Unassembled WGS sequence"/>
</dbReference>
<proteinExistence type="predicted"/>